<dbReference type="PANTHER" id="PTHR46615:SF1">
    <property type="entry name" value="ARYLSULFATASE K"/>
    <property type="match status" value="1"/>
</dbReference>
<gene>
    <name evidence="4" type="primary">betC_1</name>
    <name evidence="4" type="ORF">SDC9_36650</name>
</gene>
<reference evidence="4" key="1">
    <citation type="submission" date="2019-08" db="EMBL/GenBank/DDBJ databases">
        <authorList>
            <person name="Kucharzyk K."/>
            <person name="Murdoch R.W."/>
            <person name="Higgins S."/>
            <person name="Loffler F."/>
        </authorList>
    </citation>
    <scope>NUCLEOTIDE SEQUENCE</scope>
</reference>
<accession>A0A644VH04</accession>
<dbReference type="AlphaFoldDB" id="A0A644VH04"/>
<proteinExistence type="inferred from homology"/>
<dbReference type="GO" id="GO:0015024">
    <property type="term" value="F:glucuronate-2-sulfatase activity"/>
    <property type="evidence" value="ECO:0007669"/>
    <property type="project" value="TreeGrafter"/>
</dbReference>
<dbReference type="InterPro" id="IPR051849">
    <property type="entry name" value="GAG-degrading_sulfatase"/>
</dbReference>
<dbReference type="PANTHER" id="PTHR46615">
    <property type="entry name" value="ARYLSULFATASE K"/>
    <property type="match status" value="1"/>
</dbReference>
<sequence>MSYKLNGKKISMATAALCVAVPAFSADNQPNIIFIMTDQQTADAMSNRGNPFVKTPAMDMLAADGVTFTNAYCSYPLSGPSRAGLFTGKMPIELGVADNDDPLPAKEIPNSLGFMLSNAGYDCLYAGKWHVPTVEIPDYEFGFRKVSGMNDMKLVENIKDELAVKREKPLFLVTSFLNPHEICEYARSQTLHYGEIEIPQNAKLPVLPDNFNAERGLPESVMLHKQMMFRLYPTRNYTSTDWRNYLYAYYRLVERVDKNLYDLITELKKNGLYDNSLIVFTSDHGDGVAAHRWNQKRALFEETIQIPLIIKLPAGQKGMEEGSLTNALTNIGIDIYPTLCDYAGATVPGDRHGISLKPLLQGDRTGQHEHIFIETLLDGVNIRGWCVIEGEYKYVYYRMLKDKEQLFNLRSDKGEKKNLAYNPKYADVRKQMRNRMLEYAKKTNDIMLRKEMSY</sequence>
<dbReference type="GO" id="GO:0004065">
    <property type="term" value="F:arylsulfatase activity"/>
    <property type="evidence" value="ECO:0007669"/>
    <property type="project" value="TreeGrafter"/>
</dbReference>
<dbReference type="SUPFAM" id="SSF53649">
    <property type="entry name" value="Alkaline phosphatase-like"/>
    <property type="match status" value="1"/>
</dbReference>
<evidence type="ECO:0000259" key="3">
    <source>
        <dbReference type="Pfam" id="PF00884"/>
    </source>
</evidence>
<dbReference type="EMBL" id="VSSQ01000308">
    <property type="protein sequence ID" value="MPL90596.1"/>
    <property type="molecule type" value="Genomic_DNA"/>
</dbReference>
<organism evidence="4">
    <name type="scientific">bioreactor metagenome</name>
    <dbReference type="NCBI Taxonomy" id="1076179"/>
    <lineage>
        <taxon>unclassified sequences</taxon>
        <taxon>metagenomes</taxon>
        <taxon>ecological metagenomes</taxon>
    </lineage>
</organism>
<feature type="domain" description="Sulfatase N-terminal" evidence="3">
    <location>
        <begin position="30"/>
        <end position="344"/>
    </location>
</feature>
<dbReference type="EC" id="3.1.6.6" evidence="4"/>
<dbReference type="InterPro" id="IPR000917">
    <property type="entry name" value="Sulfatase_N"/>
</dbReference>
<dbReference type="InterPro" id="IPR024607">
    <property type="entry name" value="Sulfatase_CS"/>
</dbReference>
<evidence type="ECO:0000256" key="2">
    <source>
        <dbReference type="ARBA" id="ARBA00022801"/>
    </source>
</evidence>
<evidence type="ECO:0000313" key="4">
    <source>
        <dbReference type="EMBL" id="MPL90596.1"/>
    </source>
</evidence>
<keyword evidence="2 4" id="KW-0378">Hydrolase</keyword>
<comment type="caution">
    <text evidence="4">The sequence shown here is derived from an EMBL/GenBank/DDBJ whole genome shotgun (WGS) entry which is preliminary data.</text>
</comment>
<comment type="similarity">
    <text evidence="1">Belongs to the sulfatase family.</text>
</comment>
<dbReference type="Pfam" id="PF00884">
    <property type="entry name" value="Sulfatase"/>
    <property type="match status" value="1"/>
</dbReference>
<dbReference type="PROSITE" id="PS00523">
    <property type="entry name" value="SULFATASE_1"/>
    <property type="match status" value="1"/>
</dbReference>
<dbReference type="Gene3D" id="3.40.720.10">
    <property type="entry name" value="Alkaline Phosphatase, subunit A"/>
    <property type="match status" value="1"/>
</dbReference>
<name>A0A644VH04_9ZZZZ</name>
<dbReference type="GO" id="GO:0047753">
    <property type="term" value="F:choline-sulfatase activity"/>
    <property type="evidence" value="ECO:0007669"/>
    <property type="project" value="UniProtKB-EC"/>
</dbReference>
<dbReference type="InterPro" id="IPR017850">
    <property type="entry name" value="Alkaline_phosphatase_core_sf"/>
</dbReference>
<protein>
    <submittedName>
        <fullName evidence="4">Choline-sulfatase</fullName>
        <ecNumber evidence="4">3.1.6.6</ecNumber>
    </submittedName>
</protein>
<evidence type="ECO:0000256" key="1">
    <source>
        <dbReference type="ARBA" id="ARBA00008779"/>
    </source>
</evidence>